<dbReference type="NCBIfam" id="TIGR04416">
    <property type="entry name" value="group_II_RT_mat"/>
    <property type="match status" value="1"/>
</dbReference>
<dbReference type="InterPro" id="IPR025960">
    <property type="entry name" value="RVT_N"/>
</dbReference>
<dbReference type="InterPro" id="IPR013597">
    <property type="entry name" value="Mat_intron_G2"/>
</dbReference>
<protein>
    <submittedName>
        <fullName evidence="3">RNA-directed DNA polymerase</fullName>
    </submittedName>
</protein>
<evidence type="ECO:0000256" key="1">
    <source>
        <dbReference type="SAM" id="MobiDB-lite"/>
    </source>
</evidence>
<feature type="region of interest" description="Disordered" evidence="1">
    <location>
        <begin position="477"/>
        <end position="496"/>
    </location>
</feature>
<dbReference type="PANTHER" id="PTHR34047:SF10">
    <property type="entry name" value="GROUP II INTRON-ASSOCIATED OPEN READING FRAME"/>
    <property type="match status" value="1"/>
</dbReference>
<dbReference type="Pfam" id="PF08388">
    <property type="entry name" value="GIIM"/>
    <property type="match status" value="1"/>
</dbReference>
<dbReference type="InterPro" id="IPR051083">
    <property type="entry name" value="GrpII_Intron_Splice-Mob/Def"/>
</dbReference>
<dbReference type="PROSITE" id="PS50878">
    <property type="entry name" value="RT_POL"/>
    <property type="match status" value="1"/>
</dbReference>
<keyword evidence="3" id="KW-0695">RNA-directed DNA polymerase</keyword>
<name>A0A1C6T1U5_9ACTN</name>
<keyword evidence="3" id="KW-0808">Transferase</keyword>
<dbReference type="Pfam" id="PF00078">
    <property type="entry name" value="RVT_1"/>
    <property type="match status" value="1"/>
</dbReference>
<feature type="domain" description="Reverse transcriptase" evidence="2">
    <location>
        <begin position="105"/>
        <end position="343"/>
    </location>
</feature>
<dbReference type="SUPFAM" id="SSF56672">
    <property type="entry name" value="DNA/RNA polymerases"/>
    <property type="match status" value="1"/>
</dbReference>
<evidence type="ECO:0000259" key="2">
    <source>
        <dbReference type="PROSITE" id="PS50878"/>
    </source>
</evidence>
<keyword evidence="3" id="KW-0548">Nucleotidyltransferase</keyword>
<evidence type="ECO:0000313" key="3">
    <source>
        <dbReference type="EMBL" id="SCL35325.1"/>
    </source>
</evidence>
<keyword evidence="4" id="KW-1185">Reference proteome</keyword>
<dbReference type="InterPro" id="IPR043502">
    <property type="entry name" value="DNA/RNA_pol_sf"/>
</dbReference>
<dbReference type="Pfam" id="PF13655">
    <property type="entry name" value="RVT_N"/>
    <property type="match status" value="1"/>
</dbReference>
<dbReference type="STRING" id="568872.GA0070624_5231"/>
<proteinExistence type="predicted"/>
<dbReference type="Proteomes" id="UP000199413">
    <property type="component" value="Unassembled WGS sequence"/>
</dbReference>
<dbReference type="AlphaFoldDB" id="A0A1C6T1U5"/>
<dbReference type="CDD" id="cd01651">
    <property type="entry name" value="RT_G2_intron"/>
    <property type="match status" value="1"/>
</dbReference>
<dbReference type="GO" id="GO:0003964">
    <property type="term" value="F:RNA-directed DNA polymerase activity"/>
    <property type="evidence" value="ECO:0007669"/>
    <property type="project" value="UniProtKB-KW"/>
</dbReference>
<dbReference type="PANTHER" id="PTHR34047">
    <property type="entry name" value="NUCLEAR INTRON MATURASE 1, MITOCHONDRIAL-RELATED"/>
    <property type="match status" value="1"/>
</dbReference>
<evidence type="ECO:0000313" key="4">
    <source>
        <dbReference type="Proteomes" id="UP000199413"/>
    </source>
</evidence>
<reference evidence="4" key="1">
    <citation type="submission" date="2016-06" db="EMBL/GenBank/DDBJ databases">
        <authorList>
            <person name="Varghese N."/>
            <person name="Submissions Spin"/>
        </authorList>
    </citation>
    <scope>NUCLEOTIDE SEQUENCE [LARGE SCALE GENOMIC DNA]</scope>
    <source>
        <strain evidence="4">DSM 45431</strain>
    </source>
</reference>
<dbReference type="InterPro" id="IPR000477">
    <property type="entry name" value="RT_dom"/>
</dbReference>
<dbReference type="EMBL" id="FMHV01000002">
    <property type="protein sequence ID" value="SCL35325.1"/>
    <property type="molecule type" value="Genomic_DNA"/>
</dbReference>
<dbReference type="RefSeq" id="WP_245718988.1">
    <property type="nucleotide sequence ID" value="NZ_FMHV01000002.1"/>
</dbReference>
<gene>
    <name evidence="3" type="ORF">GA0070624_5231</name>
</gene>
<accession>A0A1C6T1U5</accession>
<organism evidence="3 4">
    <name type="scientific">Micromonospora rhizosphaerae</name>
    <dbReference type="NCBI Taxonomy" id="568872"/>
    <lineage>
        <taxon>Bacteria</taxon>
        <taxon>Bacillati</taxon>
        <taxon>Actinomycetota</taxon>
        <taxon>Actinomycetes</taxon>
        <taxon>Micromonosporales</taxon>
        <taxon>Micromonosporaceae</taxon>
        <taxon>Micromonospora</taxon>
    </lineage>
</organism>
<dbReference type="InterPro" id="IPR030931">
    <property type="entry name" value="Group_II_RT_mat"/>
</dbReference>
<sequence>MTALAFDVAMAALGVNGPEDVSPQWDTVAWRRHEENVRRLRGRIFKATKEGDWPRVRNLQKMMLRSWSNTLISVRQVAQRNAGRTTAGIDGQVALTSPARMDLAVQTHRTARSFTPFAVKRVYIPKANGKQRPLGIPVISDRVHQARHRNALEPEWEARFEPKSYGFRPGRSCQDAISVIHVTSCGVTAQRLWVLDADLSAAFDRIDHDHLLATIGMFPGRTMIRDWLKAGVFEPGKGFTPTDEGTPQGGVISPLLLNIALHGLEEAAGVRKERSDERRTKRGSPSLIRYADDMVALCHSRQQAEDVKARLAAWLAPRGLTFNEDKTRIVHLDDGFDFLGFTARRHHGKLLIKPSKAAVKRVRQRLAVEFRALRGTNAAAVLARINPIVRGWANYYRGAASSIVFAALDVHLWRLTYKWACHRHPHKPKRWIINRYFGRYNTARQDRWVFGDRDSGAYLPKFAWTKIVRHRLVRGEASPDDPAQASYWAERRGKSKPPLDRRTLHLLRRQNGSCPICGQLLLHADREPQSPREWEQWHRTTRKAITRQHIIAHGTGTPDETRLVHSSCHRRATGTQKDPAPLHT</sequence>